<dbReference type="STRING" id="1223545.GS4_14_00930"/>
<dbReference type="eggNOG" id="COG3226">
    <property type="taxonomic scope" value="Bacteria"/>
</dbReference>
<evidence type="ECO:0000256" key="2">
    <source>
        <dbReference type="ARBA" id="ARBA00023125"/>
    </source>
</evidence>
<evidence type="ECO:0000256" key="4">
    <source>
        <dbReference type="PROSITE-ProRule" id="PRU00335"/>
    </source>
</evidence>
<proteinExistence type="predicted"/>
<reference evidence="6 7" key="1">
    <citation type="submission" date="2013-01" db="EMBL/GenBank/DDBJ databases">
        <title>Whole genome shotgun sequence of Gordonia soli NBRC 108243.</title>
        <authorList>
            <person name="Isaki-Nakamura S."/>
            <person name="Hosoyama A."/>
            <person name="Tsuchikane K."/>
            <person name="Ando Y."/>
            <person name="Baba S."/>
            <person name="Ohji S."/>
            <person name="Hamada M."/>
            <person name="Tamura T."/>
            <person name="Yamazoe A."/>
            <person name="Yamazaki S."/>
            <person name="Fujita N."/>
        </authorList>
    </citation>
    <scope>NUCLEOTIDE SEQUENCE [LARGE SCALE GENOMIC DNA]</scope>
    <source>
        <strain evidence="6 7">NBRC 108243</strain>
    </source>
</reference>
<evidence type="ECO:0000256" key="3">
    <source>
        <dbReference type="ARBA" id="ARBA00023163"/>
    </source>
</evidence>
<dbReference type="Proteomes" id="UP000011666">
    <property type="component" value="Unassembled WGS sequence"/>
</dbReference>
<keyword evidence="2 4" id="KW-0238">DNA-binding</keyword>
<keyword evidence="7" id="KW-1185">Reference proteome</keyword>
<sequence>MSVDQRRSALVEAAYRVIADHGVEGATTRRICAHAGMPLASFHYAFESRTALLCAVMDTAVPSDIARMLEAIVPSAVDTGTTGRADMQINMDLQFRAFYALLKTDPGRMQATISLGIYAHNHPELQKVGKQMYERLYGVAALGLRLGGERSGITWSEPVEDLGPVVIAATNAITLIYLSTADDVVVEKIIEAAVREMMSYVVEPAPAAD</sequence>
<dbReference type="Pfam" id="PF00440">
    <property type="entry name" value="TetR_N"/>
    <property type="match status" value="1"/>
</dbReference>
<gene>
    <name evidence="6" type="ORF">GS4_14_00930</name>
</gene>
<feature type="DNA-binding region" description="H-T-H motif" evidence="4">
    <location>
        <begin position="27"/>
        <end position="46"/>
    </location>
</feature>
<dbReference type="InterPro" id="IPR009057">
    <property type="entry name" value="Homeodomain-like_sf"/>
</dbReference>
<feature type="domain" description="HTH tetR-type" evidence="5">
    <location>
        <begin position="4"/>
        <end position="64"/>
    </location>
</feature>
<dbReference type="SUPFAM" id="SSF46689">
    <property type="entry name" value="Homeodomain-like"/>
    <property type="match status" value="1"/>
</dbReference>
<dbReference type="PANTHER" id="PTHR30055">
    <property type="entry name" value="HTH-TYPE TRANSCRIPTIONAL REGULATOR RUTR"/>
    <property type="match status" value="1"/>
</dbReference>
<keyword evidence="1" id="KW-0805">Transcription regulation</keyword>
<keyword evidence="3" id="KW-0804">Transcription</keyword>
<dbReference type="InterPro" id="IPR001647">
    <property type="entry name" value="HTH_TetR"/>
</dbReference>
<dbReference type="AlphaFoldDB" id="M0QLI2"/>
<evidence type="ECO:0000313" key="7">
    <source>
        <dbReference type="Proteomes" id="UP000011666"/>
    </source>
</evidence>
<comment type="caution">
    <text evidence="6">The sequence shown here is derived from an EMBL/GenBank/DDBJ whole genome shotgun (WGS) entry which is preliminary data.</text>
</comment>
<dbReference type="InterPro" id="IPR050109">
    <property type="entry name" value="HTH-type_TetR-like_transc_reg"/>
</dbReference>
<evidence type="ECO:0000313" key="6">
    <source>
        <dbReference type="EMBL" id="GAC68262.1"/>
    </source>
</evidence>
<dbReference type="GO" id="GO:0003700">
    <property type="term" value="F:DNA-binding transcription factor activity"/>
    <property type="evidence" value="ECO:0007669"/>
    <property type="project" value="TreeGrafter"/>
</dbReference>
<dbReference type="EMBL" id="BANX01000014">
    <property type="protein sequence ID" value="GAC68262.1"/>
    <property type="molecule type" value="Genomic_DNA"/>
</dbReference>
<protein>
    <submittedName>
        <fullName evidence="6">Putative TetR family transcriptional regulator</fullName>
    </submittedName>
</protein>
<evidence type="ECO:0000259" key="5">
    <source>
        <dbReference type="PROSITE" id="PS50977"/>
    </source>
</evidence>
<organism evidence="6 7">
    <name type="scientific">Gordonia soli NBRC 108243</name>
    <dbReference type="NCBI Taxonomy" id="1223545"/>
    <lineage>
        <taxon>Bacteria</taxon>
        <taxon>Bacillati</taxon>
        <taxon>Actinomycetota</taxon>
        <taxon>Actinomycetes</taxon>
        <taxon>Mycobacteriales</taxon>
        <taxon>Gordoniaceae</taxon>
        <taxon>Gordonia</taxon>
    </lineage>
</organism>
<dbReference type="PANTHER" id="PTHR30055:SF234">
    <property type="entry name" value="HTH-TYPE TRANSCRIPTIONAL REGULATOR BETI"/>
    <property type="match status" value="1"/>
</dbReference>
<dbReference type="Gene3D" id="1.10.357.10">
    <property type="entry name" value="Tetracycline Repressor, domain 2"/>
    <property type="match status" value="1"/>
</dbReference>
<dbReference type="PROSITE" id="PS50977">
    <property type="entry name" value="HTH_TETR_2"/>
    <property type="match status" value="1"/>
</dbReference>
<evidence type="ECO:0000256" key="1">
    <source>
        <dbReference type="ARBA" id="ARBA00023015"/>
    </source>
</evidence>
<accession>M0QLI2</accession>
<dbReference type="GO" id="GO:0000976">
    <property type="term" value="F:transcription cis-regulatory region binding"/>
    <property type="evidence" value="ECO:0007669"/>
    <property type="project" value="TreeGrafter"/>
</dbReference>
<name>M0QLI2_9ACTN</name>